<dbReference type="RefSeq" id="WP_013907552.1">
    <property type="nucleotide sequence ID" value="NC_015681.1"/>
</dbReference>
<dbReference type="InterPro" id="IPR003729">
    <property type="entry name" value="Bi_nuclease_dom"/>
</dbReference>
<dbReference type="Proteomes" id="UP000006793">
    <property type="component" value="Chromosome"/>
</dbReference>
<feature type="domain" description="BFN" evidence="2">
    <location>
        <begin position="2"/>
        <end position="133"/>
    </location>
</feature>
<feature type="region of interest" description="Disordered" evidence="1">
    <location>
        <begin position="133"/>
        <end position="154"/>
    </location>
</feature>
<dbReference type="InParanoid" id="F8AD78"/>
<dbReference type="Gene3D" id="3.10.690.10">
    <property type="entry name" value="Bifunctional nuclease domain"/>
    <property type="match status" value="1"/>
</dbReference>
<name>F8AD78_THEID</name>
<proteinExistence type="predicted"/>
<dbReference type="GO" id="GO:0004518">
    <property type="term" value="F:nuclease activity"/>
    <property type="evidence" value="ECO:0007669"/>
    <property type="project" value="InterPro"/>
</dbReference>
<dbReference type="OrthoDB" id="9788698at2"/>
<dbReference type="Pfam" id="PF02577">
    <property type="entry name" value="BFN_dom"/>
    <property type="match status" value="1"/>
</dbReference>
<sequence>MKVKMKVQAIALDPVSNSPVMLLKEEEGERTLPIWIGLLEATAIATRLENIQFSRPMTHDLLINILDQLGIKIPRIEVCDLRDNTYYALITLDIDGREVKIDARPSDAVAIALRTGAEIWVHEEVLEKSKLLEEEEKKGEIHTESAEQDQDKEKLKELLEKLDPSAISKYKM</sequence>
<dbReference type="EMBL" id="CP002683">
    <property type="protein sequence ID" value="AEH44810.1"/>
    <property type="molecule type" value="Genomic_DNA"/>
</dbReference>
<evidence type="ECO:0000256" key="1">
    <source>
        <dbReference type="SAM" id="MobiDB-lite"/>
    </source>
</evidence>
<dbReference type="PANTHER" id="PTHR15160">
    <property type="entry name" value="VON HIPPEL-LINDAU PROTEIN"/>
    <property type="match status" value="1"/>
</dbReference>
<dbReference type="InterPro" id="IPR036104">
    <property type="entry name" value="BFN_sf"/>
</dbReference>
<reference evidence="4" key="1">
    <citation type="submission" date="2011-04" db="EMBL/GenBank/DDBJ databases">
        <title>The complete genome of Thermodesulfatator indicus DSM 15286.</title>
        <authorList>
            <person name="Lucas S."/>
            <person name="Copeland A."/>
            <person name="Lapidus A."/>
            <person name="Bruce D."/>
            <person name="Goodwin L."/>
            <person name="Pitluck S."/>
            <person name="Peters L."/>
            <person name="Kyrpides N."/>
            <person name="Mavromatis K."/>
            <person name="Pagani I."/>
            <person name="Ivanova N."/>
            <person name="Saunders L."/>
            <person name="Detter J.C."/>
            <person name="Tapia R."/>
            <person name="Han C."/>
            <person name="Land M."/>
            <person name="Hauser L."/>
            <person name="Markowitz V."/>
            <person name="Cheng J.-F."/>
            <person name="Hugenholtz P."/>
            <person name="Woyke T."/>
            <person name="Wu D."/>
            <person name="Spring S."/>
            <person name="Schroeder M."/>
            <person name="Brambilla E."/>
            <person name="Klenk H.-P."/>
            <person name="Eisen J.A."/>
        </authorList>
    </citation>
    <scope>NUCLEOTIDE SEQUENCE [LARGE SCALE GENOMIC DNA]</scope>
    <source>
        <strain evidence="4">DSM 15286 / JCM 11887 / CIR29812</strain>
    </source>
</reference>
<dbReference type="PaxDb" id="667014-Thein_0936"/>
<accession>F8AD78</accession>
<dbReference type="AlphaFoldDB" id="F8AD78"/>
<dbReference type="PANTHER" id="PTHR15160:SF1">
    <property type="entry name" value="VON HIPPEL-LINDAU DISEASE TUMOR SUPPRESSOR"/>
    <property type="match status" value="1"/>
</dbReference>
<gene>
    <name evidence="3" type="ordered locus">Thein_0936</name>
</gene>
<organism evidence="3 4">
    <name type="scientific">Thermodesulfatator indicus (strain DSM 15286 / JCM 11887 / CIR29812)</name>
    <dbReference type="NCBI Taxonomy" id="667014"/>
    <lineage>
        <taxon>Bacteria</taxon>
        <taxon>Pseudomonadati</taxon>
        <taxon>Thermodesulfobacteriota</taxon>
        <taxon>Thermodesulfobacteria</taxon>
        <taxon>Thermodesulfobacteriales</taxon>
        <taxon>Thermodesulfatatoraceae</taxon>
        <taxon>Thermodesulfatator</taxon>
    </lineage>
</organism>
<dbReference type="PATRIC" id="fig|667014.3.peg.961"/>
<dbReference type="STRING" id="667014.Thein_0936"/>
<evidence type="ECO:0000313" key="4">
    <source>
        <dbReference type="Proteomes" id="UP000006793"/>
    </source>
</evidence>
<dbReference type="PROSITE" id="PS51658">
    <property type="entry name" value="BFN"/>
    <property type="match status" value="1"/>
</dbReference>
<keyword evidence="4" id="KW-1185">Reference proteome</keyword>
<evidence type="ECO:0000259" key="2">
    <source>
        <dbReference type="PROSITE" id="PS51658"/>
    </source>
</evidence>
<reference evidence="3 4" key="2">
    <citation type="journal article" date="2012" name="Stand. Genomic Sci.">
        <title>Complete genome sequence of the thermophilic sulfate-reducing ocean bacterium Thermodesulfatator indicus type strain (CIR29812(T)).</title>
        <authorList>
            <person name="Anderson I."/>
            <person name="Saunders E."/>
            <person name="Lapidus A."/>
            <person name="Nolan M."/>
            <person name="Lucas S."/>
            <person name="Tice H."/>
            <person name="Del Rio T.G."/>
            <person name="Cheng J.F."/>
            <person name="Han C."/>
            <person name="Tapia R."/>
            <person name="Goodwin L.A."/>
            <person name="Pitluck S."/>
            <person name="Liolios K."/>
            <person name="Mavromatis K."/>
            <person name="Pagani I."/>
            <person name="Ivanova N."/>
            <person name="Mikhailova N."/>
            <person name="Pati A."/>
            <person name="Chen A."/>
            <person name="Palaniappan K."/>
            <person name="Land M."/>
            <person name="Hauser L."/>
            <person name="Jeffries C.D."/>
            <person name="Chang Y.J."/>
            <person name="Brambilla E.M."/>
            <person name="Rohde M."/>
            <person name="Spring S."/>
            <person name="Goker M."/>
            <person name="Detter J.C."/>
            <person name="Woyke T."/>
            <person name="Bristow J."/>
            <person name="Eisen J.A."/>
            <person name="Markowitz V."/>
            <person name="Hugenholtz P."/>
            <person name="Kyrpides N.C."/>
            <person name="Klenk H.P."/>
        </authorList>
    </citation>
    <scope>NUCLEOTIDE SEQUENCE [LARGE SCALE GENOMIC DNA]</scope>
    <source>
        <strain evidence="4">DSM 15286 / JCM 11887 / CIR29812</strain>
    </source>
</reference>
<protein>
    <recommendedName>
        <fullName evidence="2">BFN domain-containing protein</fullName>
    </recommendedName>
</protein>
<dbReference type="KEGG" id="tid:Thein_0936"/>
<dbReference type="SUPFAM" id="SSF103256">
    <property type="entry name" value="Hypothetical protein TM0160"/>
    <property type="match status" value="1"/>
</dbReference>
<evidence type="ECO:0000313" key="3">
    <source>
        <dbReference type="EMBL" id="AEH44810.1"/>
    </source>
</evidence>
<dbReference type="HOGENOM" id="CLU_096111_1_2_0"/>
<dbReference type="eggNOG" id="COG1259">
    <property type="taxonomic scope" value="Bacteria"/>
</dbReference>